<sequence>MKKYLMTPGPTPVPEQIALAMAAPIIHHRTKEYIQLHEQARENLKKIFQTKNDIVIFSSSGTGAMEASVSNILSDNDKALVVEAGKFGERFSQLVNSFGAEAVVLKKEYGEFVSPDEIEEYVKKYSPKAIYMQACETSTGVYHPIDEIGKILKEKYPEIVFVVDGITAVGCIDIKTDEWGIDILLTGSQKAFMLPPGLAIASVSEKAKEIASQNKNKRYYFDILGELNAQAGHFTPPVTLILGLNAAVNMMLEEGLENVFRRHQFLAKATQEAVKVMGLELFAKRPSLSLTAVKSPQGIDSKQIIDIMDSFGVSISNGQGSMKGKIFRIAHLGYFYPPDIILTIGTLEISLKKLGIDKLGVGTKKALEIFVEY</sequence>
<dbReference type="InterPro" id="IPR015422">
    <property type="entry name" value="PyrdxlP-dep_Trfase_small"/>
</dbReference>
<dbReference type="STRING" id="1562698.DESAMIL20_1296"/>
<dbReference type="EC" id="2.6.1.45" evidence="9"/>
<dbReference type="OrthoDB" id="9766472at2"/>
<feature type="domain" description="Aminotransferase class V" evidence="8">
    <location>
        <begin position="26"/>
        <end position="321"/>
    </location>
</feature>
<comment type="similarity">
    <text evidence="2 6">Belongs to the class-V pyridoxal-phosphate-dependent aminotransferase family.</text>
</comment>
<dbReference type="GO" id="GO:0008453">
    <property type="term" value="F:alanine-glyoxylate transaminase activity"/>
    <property type="evidence" value="ECO:0007669"/>
    <property type="project" value="TreeGrafter"/>
</dbReference>
<evidence type="ECO:0000259" key="8">
    <source>
        <dbReference type="Pfam" id="PF00266"/>
    </source>
</evidence>
<dbReference type="InterPro" id="IPR015421">
    <property type="entry name" value="PyrdxlP-dep_Trfase_major"/>
</dbReference>
<dbReference type="InterPro" id="IPR020578">
    <property type="entry name" value="Aminotrans_V_PyrdxlP_BS"/>
</dbReference>
<comment type="caution">
    <text evidence="9">The sequence shown here is derived from an EMBL/GenBank/DDBJ whole genome shotgun (WGS) entry which is preliminary data.</text>
</comment>
<dbReference type="Proteomes" id="UP000194141">
    <property type="component" value="Unassembled WGS sequence"/>
</dbReference>
<evidence type="ECO:0000313" key="9">
    <source>
        <dbReference type="EMBL" id="OSS41743.1"/>
    </source>
</evidence>
<dbReference type="PIRSF" id="PIRSF000524">
    <property type="entry name" value="SPT"/>
    <property type="match status" value="1"/>
</dbReference>
<dbReference type="GO" id="GO:0004760">
    <property type="term" value="F:L-serine-pyruvate transaminase activity"/>
    <property type="evidence" value="ECO:0007669"/>
    <property type="project" value="TreeGrafter"/>
</dbReference>
<evidence type="ECO:0000256" key="7">
    <source>
        <dbReference type="RuleBase" id="RU004504"/>
    </source>
</evidence>
<dbReference type="GO" id="GO:0019265">
    <property type="term" value="P:glycine biosynthetic process, by transamination of glyoxylate"/>
    <property type="evidence" value="ECO:0007669"/>
    <property type="project" value="TreeGrafter"/>
</dbReference>
<dbReference type="Pfam" id="PF00266">
    <property type="entry name" value="Aminotran_5"/>
    <property type="match status" value="1"/>
</dbReference>
<name>A0A1X4XW27_9BACT</name>
<dbReference type="AlphaFoldDB" id="A0A1X4XW27"/>
<evidence type="ECO:0000256" key="5">
    <source>
        <dbReference type="PIRSR" id="PIRSR000524-50"/>
    </source>
</evidence>
<dbReference type="PANTHER" id="PTHR21152">
    <property type="entry name" value="AMINOTRANSFERASE CLASS V"/>
    <property type="match status" value="1"/>
</dbReference>
<dbReference type="Gene3D" id="3.90.1150.10">
    <property type="entry name" value="Aspartate Aminotransferase, domain 1"/>
    <property type="match status" value="1"/>
</dbReference>
<evidence type="ECO:0000256" key="4">
    <source>
        <dbReference type="PIRSR" id="PIRSR000524-1"/>
    </source>
</evidence>
<organism evidence="9 10">
    <name type="scientific">Desulfurella amilsii</name>
    <dbReference type="NCBI Taxonomy" id="1562698"/>
    <lineage>
        <taxon>Bacteria</taxon>
        <taxon>Pseudomonadati</taxon>
        <taxon>Campylobacterota</taxon>
        <taxon>Desulfurellia</taxon>
        <taxon>Desulfurellales</taxon>
        <taxon>Desulfurellaceae</taxon>
        <taxon>Desulfurella</taxon>
    </lineage>
</organism>
<dbReference type="EMBL" id="MDSU01000018">
    <property type="protein sequence ID" value="OSS41743.1"/>
    <property type="molecule type" value="Genomic_DNA"/>
</dbReference>
<reference evidence="9 10" key="1">
    <citation type="journal article" date="2017" name="Front. Microbiol.">
        <title>Genome Sequence of Desulfurella amilsii Strain TR1 and Comparative Genomics of Desulfurellaceae Family.</title>
        <authorList>
            <person name="Florentino A.P."/>
            <person name="Stams A.J."/>
            <person name="Sanchez-Andrea I."/>
        </authorList>
    </citation>
    <scope>NUCLEOTIDE SEQUENCE [LARGE SCALE GENOMIC DNA]</scope>
    <source>
        <strain evidence="9 10">TR1</strain>
    </source>
</reference>
<dbReference type="PANTHER" id="PTHR21152:SF40">
    <property type="entry name" value="ALANINE--GLYOXYLATE AMINOTRANSFERASE"/>
    <property type="match status" value="1"/>
</dbReference>
<protein>
    <submittedName>
        <fullName evidence="9">Serine--glyoxylate aminotransferase</fullName>
        <ecNumber evidence="9">2.6.1.45</ecNumber>
    </submittedName>
</protein>
<evidence type="ECO:0000256" key="6">
    <source>
        <dbReference type="RuleBase" id="RU004075"/>
    </source>
</evidence>
<dbReference type="GO" id="GO:0050281">
    <property type="term" value="F:L-serine-glyoxylate transaminase activity"/>
    <property type="evidence" value="ECO:0007669"/>
    <property type="project" value="UniProtKB-EC"/>
</dbReference>
<feature type="binding site" evidence="4">
    <location>
        <position position="328"/>
    </location>
    <ligand>
        <name>substrate</name>
    </ligand>
</feature>
<evidence type="ECO:0000256" key="2">
    <source>
        <dbReference type="ARBA" id="ARBA00009236"/>
    </source>
</evidence>
<dbReference type="PROSITE" id="PS00595">
    <property type="entry name" value="AA_TRANSFER_CLASS_5"/>
    <property type="match status" value="1"/>
</dbReference>
<keyword evidence="9" id="KW-0808">Transferase</keyword>
<evidence type="ECO:0000256" key="3">
    <source>
        <dbReference type="ARBA" id="ARBA00022898"/>
    </source>
</evidence>
<proteinExistence type="inferred from homology"/>
<evidence type="ECO:0000313" key="10">
    <source>
        <dbReference type="Proteomes" id="UP000194141"/>
    </source>
</evidence>
<evidence type="ECO:0000256" key="1">
    <source>
        <dbReference type="ARBA" id="ARBA00001933"/>
    </source>
</evidence>
<dbReference type="InterPro" id="IPR024169">
    <property type="entry name" value="SP_NH2Trfase/AEP_transaminase"/>
</dbReference>
<dbReference type="SUPFAM" id="SSF53383">
    <property type="entry name" value="PLP-dependent transferases"/>
    <property type="match status" value="1"/>
</dbReference>
<comment type="cofactor">
    <cofactor evidence="1 5 7">
        <name>pyridoxal 5'-phosphate</name>
        <dbReference type="ChEBI" id="CHEBI:597326"/>
    </cofactor>
</comment>
<keyword evidence="3 5" id="KW-0663">Pyridoxal phosphate</keyword>
<feature type="modified residue" description="N6-(pyridoxal phosphate)lysine" evidence="5">
    <location>
        <position position="190"/>
    </location>
</feature>
<gene>
    <name evidence="9" type="ORF">DESAMIL20_1296</name>
</gene>
<dbReference type="InterPro" id="IPR000192">
    <property type="entry name" value="Aminotrans_V_dom"/>
</dbReference>
<dbReference type="RefSeq" id="WP_086033978.1">
    <property type="nucleotide sequence ID" value="NZ_MDSU01000018.1"/>
</dbReference>
<dbReference type="Gene3D" id="3.40.640.10">
    <property type="entry name" value="Type I PLP-dependent aspartate aminotransferase-like (Major domain)"/>
    <property type="match status" value="1"/>
</dbReference>
<dbReference type="FunFam" id="3.40.640.10:FF:000054">
    <property type="entry name" value="Serine--glyoxylate aminotransferase"/>
    <property type="match status" value="1"/>
</dbReference>
<keyword evidence="9" id="KW-0032">Aminotransferase</keyword>
<dbReference type="InterPro" id="IPR015424">
    <property type="entry name" value="PyrdxlP-dep_Trfase"/>
</dbReference>
<keyword evidence="10" id="KW-1185">Reference proteome</keyword>
<accession>A0A1X4XW27</accession>